<dbReference type="AlphaFoldDB" id="A0A317SL06"/>
<protein>
    <submittedName>
        <fullName evidence="2">Uncharacterized protein</fullName>
    </submittedName>
</protein>
<evidence type="ECO:0000313" key="3">
    <source>
        <dbReference type="Proteomes" id="UP000246991"/>
    </source>
</evidence>
<reference evidence="2 3" key="1">
    <citation type="submission" date="2018-03" db="EMBL/GenBank/DDBJ databases">
        <title>Genomes of Pezizomycetes fungi and the evolution of truffles.</title>
        <authorList>
            <person name="Murat C."/>
            <person name="Payen T."/>
            <person name="Noel B."/>
            <person name="Kuo A."/>
            <person name="Martin F.M."/>
        </authorList>
    </citation>
    <scope>NUCLEOTIDE SEQUENCE [LARGE SCALE GENOMIC DNA]</scope>
    <source>
        <strain evidence="2">091103-1</strain>
    </source>
</reference>
<organism evidence="2 3">
    <name type="scientific">Tuber magnatum</name>
    <name type="common">white Piedmont truffle</name>
    <dbReference type="NCBI Taxonomy" id="42249"/>
    <lineage>
        <taxon>Eukaryota</taxon>
        <taxon>Fungi</taxon>
        <taxon>Dikarya</taxon>
        <taxon>Ascomycota</taxon>
        <taxon>Pezizomycotina</taxon>
        <taxon>Pezizomycetes</taxon>
        <taxon>Pezizales</taxon>
        <taxon>Tuberaceae</taxon>
        <taxon>Tuber</taxon>
    </lineage>
</organism>
<keyword evidence="3" id="KW-1185">Reference proteome</keyword>
<sequence>METKPSNHIQQISTRKDADKQSVRELKSFLIASESTTLYGISALGTRLCVYTTQQRNGDIEPEAIVENPARITDTTPAGCWSIDILEPEGGKRVREVVVYINAMCPELC</sequence>
<evidence type="ECO:0000313" key="2">
    <source>
        <dbReference type="EMBL" id="PWW74330.1"/>
    </source>
</evidence>
<dbReference type="Proteomes" id="UP000246991">
    <property type="component" value="Unassembled WGS sequence"/>
</dbReference>
<feature type="region of interest" description="Disordered" evidence="1">
    <location>
        <begin position="1"/>
        <end position="20"/>
    </location>
</feature>
<feature type="compositionally biased region" description="Polar residues" evidence="1">
    <location>
        <begin position="1"/>
        <end position="13"/>
    </location>
</feature>
<dbReference type="OrthoDB" id="5362978at2759"/>
<comment type="caution">
    <text evidence="2">The sequence shown here is derived from an EMBL/GenBank/DDBJ whole genome shotgun (WGS) entry which is preliminary data.</text>
</comment>
<accession>A0A317SL06</accession>
<evidence type="ECO:0000256" key="1">
    <source>
        <dbReference type="SAM" id="MobiDB-lite"/>
    </source>
</evidence>
<proteinExistence type="predicted"/>
<dbReference type="EMBL" id="PYWC01000063">
    <property type="protein sequence ID" value="PWW74330.1"/>
    <property type="molecule type" value="Genomic_DNA"/>
</dbReference>
<name>A0A317SL06_9PEZI</name>
<gene>
    <name evidence="2" type="ORF">C7212DRAFT_329035</name>
</gene>